<feature type="non-terminal residue" evidence="2">
    <location>
        <position position="113"/>
    </location>
</feature>
<organism evidence="2">
    <name type="scientific">marine metagenome</name>
    <dbReference type="NCBI Taxonomy" id="408172"/>
    <lineage>
        <taxon>unclassified sequences</taxon>
        <taxon>metagenomes</taxon>
        <taxon>ecological metagenomes</taxon>
    </lineage>
</organism>
<evidence type="ECO:0000256" key="1">
    <source>
        <dbReference type="SAM" id="MobiDB-lite"/>
    </source>
</evidence>
<dbReference type="AlphaFoldDB" id="A0A382E3P5"/>
<accession>A0A382E3P5</accession>
<protein>
    <recommendedName>
        <fullName evidence="3">C-type cytochrome biogenesis protein CcmI</fullName>
    </recommendedName>
</protein>
<sequence>MGTTVALLSIAIIVYPFLGSKKYKLIFGKLGTRDDLRAERLRIYSKIHDLEADLASGDLTDSEFLLIRDQLRVSAARLLKQESVPRRSHDSDELEEEIARQREQSRQASEDRD</sequence>
<reference evidence="2" key="1">
    <citation type="submission" date="2018-05" db="EMBL/GenBank/DDBJ databases">
        <authorList>
            <person name="Lanie J.A."/>
            <person name="Ng W.-L."/>
            <person name="Kazmierczak K.M."/>
            <person name="Andrzejewski T.M."/>
            <person name="Davidsen T.M."/>
            <person name="Wayne K.J."/>
            <person name="Tettelin H."/>
            <person name="Glass J.I."/>
            <person name="Rusch D."/>
            <person name="Podicherti R."/>
            <person name="Tsui H.-C.T."/>
            <person name="Winkler M.E."/>
        </authorList>
    </citation>
    <scope>NUCLEOTIDE SEQUENCE</scope>
</reference>
<proteinExistence type="predicted"/>
<evidence type="ECO:0000313" key="2">
    <source>
        <dbReference type="EMBL" id="SVB44754.1"/>
    </source>
</evidence>
<dbReference type="EMBL" id="UINC01042305">
    <property type="protein sequence ID" value="SVB44754.1"/>
    <property type="molecule type" value="Genomic_DNA"/>
</dbReference>
<evidence type="ECO:0008006" key="3">
    <source>
        <dbReference type="Google" id="ProtNLM"/>
    </source>
</evidence>
<feature type="region of interest" description="Disordered" evidence="1">
    <location>
        <begin position="82"/>
        <end position="113"/>
    </location>
</feature>
<name>A0A382E3P5_9ZZZZ</name>
<gene>
    <name evidence="2" type="ORF">METZ01_LOCUS197608</name>
</gene>